<comment type="caution">
    <text evidence="2">The sequence shown here is derived from an EMBL/GenBank/DDBJ whole genome shotgun (WGS) entry which is preliminary data.</text>
</comment>
<organism evidence="2 3">
    <name type="scientific">Pseudaquabacterium pictum</name>
    <dbReference type="NCBI Taxonomy" id="2315236"/>
    <lineage>
        <taxon>Bacteria</taxon>
        <taxon>Pseudomonadati</taxon>
        <taxon>Pseudomonadota</taxon>
        <taxon>Betaproteobacteria</taxon>
        <taxon>Burkholderiales</taxon>
        <taxon>Sphaerotilaceae</taxon>
        <taxon>Pseudaquabacterium</taxon>
    </lineage>
</organism>
<accession>A0A480B042</accession>
<sequence length="4275" mass="423577">MDGRLNATDGLALRAASVATGTTATLAAGPEGAAAFAALVNVAGLDSAAGVSTAGGRIRITGSQDVALAGRLAAAASPDGSASLEIESTGGSVDFAAGTRITTQGAPAQVTAADAITLQDTLLSTRRIAPPAAGTPLAAAHDSAESTGLSGSLTLTAPRITLQAGSALLAHGGGATGGGQITLTASDDAARPVFGSSEDQTAAITLQASTVKGAGVALKASASDRYVFTDAQEATDPTLFEELGGSLVDFVTGLRLVADVTLSKAQARITLDGGSLLQATQGDATLQAEATAYAGMNVRSTILGFGYGQATADAQVQVGRATVLAARDLTLRATADNTVSVEVGTTNIGSTSNNASNPTGYANAAVAVGVASTTARVASGSQAVLGAGQVLTLETGGEKRFGVAASGGSFGDGMVSAGIAVGLSQTTYEATLGGMASANRIHVASTLADASSEVQAAAGSGGKAQSVHEAVSSARTLDGSVLEALTSWMGSKLPQTDSRSGNQQKLGLSASLSYAEIGNSVSAGIAAGARVTSQGATSVLASATDTPVFRASAAVDERDLGNEPGAGEPAKKDLALSGSLNLVFFDHATSATIGDGAVVQSAGALDVRATSRLVPGWNGYQQFFTGLYNLNWTGADAAADLGETVSEFLKDTFSGNTWVQNAVESERLSLSGAATWFDLDHRATARIGAAQINPGNGAANAAQDVRVAASATHGMLHLAGVPEIDGSLLSSNTGSGQVGVGLSYLQVMQSGGAQAVVAPGASLRADDLAVAARTAFDQVTITENAGKAGKVSVNGAFSIHMGETATEARLSAGSTVDAGQVLVLADDDSLLVNIAGGVARAGSVGIGASAAVNQASRETRAIAGNGAGLVGAAAPGGGQLSSRGNLAVQARNGGTQGAFAVAGSGPDSGKTSDGPGGDGSKKAGSDSGSQGSSGIGISAAVAVNTITDTTEARVSDFSQVQAQGSLPGVLRYDLASDGETWRAAVLLPGVGLTASNPTLTLAGAGALSIAVNKTAGLAGAFTWNQLAKDTQAVLARSQVQAGAGISAQALNSNAMWSIAAGANAGGKLGVAGTVSYSTVENTTRASAVDAQLGSDGTVRLLADDSSSVRSIAGAASFSGKAGFGAALGLTELANTTEATLLRSSVNAQALDLQAEGGNDITAAAAALAVSSGLSGSGAVSINTIDNDTAARVQQSTVTTTGAASAQARDDSDILSIAGSGAISGGSAGIGISAAYNDIGSRTRAEADRSSLGTGSLALQARQLSTIDVVAAGAAGASGAGITGSLGINRIGTDTSATATGSSITAGGTATVSALDAAGIFSVTGAASAAGNAAIGAAASYNEADNASRASVSGGSISAADIAVTALRSSDLEVWSIAGSIGGSIGLAGSIGINFAGGATSATVDGGARLQARNNALLLADADDSIRARAGSVALGGSIGGSGAIALNDITATTAATLRGTGTLLEGQALDSASTLRLPSGTLSPRSSATQLPSDNPLADRQQTETLRGAAVLAASTAGVENIAISASAGGTAGVAGTVTVAMLGGSTSATVDGGAALNRRHTGDGAQRGLVAAQHHGQVFSGTGAGAVGVTAGVGGAADTAIVRHATTTTVDNAALAARDALTVRALSTREIGQAVVGVGGGIVGLAGSLGLVLGEGSTQALVRNAQLDAGSDGIGVRADSRTDLDTAAGALSVGAAGFGITATVGLNGQTTRADVADSRLDASGSTTVRADSGTTLDVHGATAALAGGVGVAGTVDVQLLQGQTEARIGGSSRINTQTSGASTQDVTVAATDTANLTTKVGGLGVGVGVGASAAVDVLMLRSASRAAIDGSSAVRAQRDIVVDADTMRTIDSLAIAGGAGLTSGIAGAVSVAIAGAPPDADSSSNASRSVAKAVEMNRGGSTGSAIGHSGGSRASGAVARADAARAGVSPQAGFDASAASLATAPRSAEASVASGASLLAGNAVRVQGHTRNTIDNQAVGVAVSAGFSLGGGFAVAITEDRTRAALAGRTQAATVTVQALDDQPLLPAVAGADPRRQAGVQEAQAGGGGLAGLAASLAFSRQAGTAEAELAGTVQASGTVVVEAEVAHAQRAEGVGAGIGVVGVGASVGTARDDSRASARLASGTQVDAGGLRLTADARSDSTADVLAAAGGLFGAGTGAGADAATQMVAEAVVGHDVRLGLGSGQALVQARTTPRALADAEGWAVSAGVSMGASIANVDVASQARVQVGDRLRANAGSLTLRAETAQPTIGTLPPAGTPVRLASGEAEASAASGGLLLGASATSASTRVAPSTLVQMGSGHDLRIGQGFTAESVGAADGRSTVTGINAGIAAAGANLAATTLAADTRTLLGAGSIQADTVAVRSGGQARLASDSTAGAGGLGAIQAAKVSNTASATTRTAVGGTLTARVVDIDASHATTLQGSADSTTAAVAGFSGAQVRNSIVQDTQAQLAPGALVQANAFTLDALSPATKTIVDDWAVRAAGGGVLSGSAGSTRTTLENSTRAEVGDGARITTADRGTAPAVLAIGARNQLDLADSVLLDTGGAIAVAATDSVIDARRNDAQVRIGSGALLRSSRDVLLQATTSGVVDVEAQSKTYGLAGAAEGSSSARIATANGITLDGGRIESDANVRLEAGAGNVLRADAETRLWNRTAVPMPGIPDADALLEQDNRIIIRPYALPAGTAVPTDLREAQIQRAAIATVGDTTLAAGTGQTTLRGFGRGTDLYREALQAIGQLFDGDLSLDTQGGRQVDLSRSSVQVDGTVFAGTRWRQALEIGADGRVLRQTDALRFSTRDDVPLGREIETRIKELQRLVQAYADNPAVAAGFQADIAVLESRRQSLGVDAKVGFIDLAPATARGGNLRISGGALVGSGELLAPADASITVRNESTRFLRVAPGSAAADCSAALCIPSEGFGEILFNGARVGSNADITLRNAPLAAPGATAAFADLAERSTTPPPLIELRNTATTGAPDGKGGTGPRPEVQVDGNLLNPRGTVRVASTGTVTVAGDVTASTVDIATQGDFIKTFSLGYTHSAGDPSLVVDPVADAREATAAAANPTAKDPFSALLFPVVTSSGTVNTVARPGGAVIAGNNVFISGEKLNLNGLIQSGIADVQVRIDDKALDAAKAARGAWVALDNTATTGLDAALRPRLRWDAASGQLELGDIRVEGGKLQLFGNIFSTGGGQLKVLDGHGRIVVSNETAAPLKLNQLDTGSGSAGQIRITDTSSTDAQGRFLVTTLRRINGQVVSTQENANPKDDDRATAGAVAGDATGRLATYTPRLGRRLNWINAENTTVSYSQLYTRTCFGSCSWGELGDWLAKNAPTQTVVVSPPAVYSPRISGFWLSERDRRSADYAFSFRKERDGMGNTNEYFVERYRSGVGGANENIVTRRDWTWKERNFYTHSLHASRPVAIQFTGADSGTLTVNSSRSTLTLGDTLRNAVGSSRIEAKGLAAAPGASGAQIVADRLDLRIGDGGVGSLASPLALQMRDNGRLDLRSTGSAVLRNWQGGLRLGDVNAEGTVQLHTEGDITRADGSTGNLSARALVLRSDNGAIGSAAAPLSIDLPTSAGSLGATAAGTIAITERTGDLRLGRVASSGGDVWLRAPTGSIVDVDQAQSVRPETREALLGVAQRAGLFGSAADASVQATVQQYSQAKRQQYLDYWNLRGIREQFDAKGVSKGYTAAAYDSRWAYKLDAATAAQLKAANGWGDAELAAFAAERTRFYHQAAAEFGNGPASSFNPGFTVQVAPDSALAQALSRGGRWREDEVTQRISAGLFKDTADTQVTQEAANVRGQRITLEARDGIGRASTLLRISANPRDWEALDADTQLALLAAERGDIRRVGAQVEITPKDDIDLAMAAGGAVSASASGAIHLGAEGDLRLGRVASSGGEVRIKARGALLQETAGSAAVVGGHLLVEAGAGALGQTGNPLVVAPRTGGLLVARAADSLLLAAEQALVIDQVYTPADATLATTGSILARPQAPTETVADTNIRAGSLTLAVGGRIGDATSPRDALAVRVDGPLRLSADTGAWLAASGARLDLASAVVASGPLRLDADVGTLLLSGSLQAAGSIGLASTGALQQASGSQLRAAAVGLSAGGNIDLAGRSSVTGDLQVQTTGALRHSGQTGAGGAVQLSATGPLQLGGRLQAGSLAADSDAAISLDGVLTSVGSARFDAGTDWLQRGLLQTGRLDVLAGRDLTLTGIVRATDDVLLQAGRDIRLQGLLSTAGGLTANALRDLWVLGSAPVAAEGATYTAGRRRVLPAGLR</sequence>
<name>A0A480B042_9BURK</name>
<gene>
    <name evidence="2" type="ORF">AQPW35_44360</name>
</gene>
<dbReference type="NCBIfam" id="NF012206">
    <property type="entry name" value="LktA_tand_53"/>
    <property type="match status" value="13"/>
</dbReference>
<protein>
    <submittedName>
        <fullName evidence="2">Uncharacterized protein</fullName>
    </submittedName>
</protein>
<feature type="region of interest" description="Disordered" evidence="1">
    <location>
        <begin position="1476"/>
        <end position="1497"/>
    </location>
</feature>
<feature type="region of interest" description="Disordered" evidence="1">
    <location>
        <begin position="897"/>
        <end position="933"/>
    </location>
</feature>
<feature type="region of interest" description="Disordered" evidence="1">
    <location>
        <begin position="2958"/>
        <end position="2988"/>
    </location>
</feature>
<feature type="compositionally biased region" description="Polar residues" evidence="1">
    <location>
        <begin position="1476"/>
        <end position="1493"/>
    </location>
</feature>
<evidence type="ECO:0000313" key="3">
    <source>
        <dbReference type="Proteomes" id="UP000301751"/>
    </source>
</evidence>
<dbReference type="EMBL" id="BJCL01000015">
    <property type="protein sequence ID" value="GCL65355.1"/>
    <property type="molecule type" value="Genomic_DNA"/>
</dbReference>
<keyword evidence="3" id="KW-1185">Reference proteome</keyword>
<feature type="compositionally biased region" description="Low complexity" evidence="1">
    <location>
        <begin position="903"/>
        <end position="913"/>
    </location>
</feature>
<proteinExistence type="predicted"/>
<dbReference type="Proteomes" id="UP000301751">
    <property type="component" value="Unassembled WGS sequence"/>
</dbReference>
<reference evidence="3" key="1">
    <citation type="submission" date="2019-03" db="EMBL/GenBank/DDBJ databases">
        <title>Aquabacterium pictum sp.nov., the first bacteriochlorophyll a-containing freshwater bacterium in the genus Aquabacterium of the class Betaproteobacteria.</title>
        <authorList>
            <person name="Hirose S."/>
            <person name="Tank M."/>
            <person name="Hara E."/>
            <person name="Tamaki H."/>
            <person name="Takaichi S."/>
            <person name="Haruta S."/>
            <person name="Hanada S."/>
        </authorList>
    </citation>
    <scope>NUCLEOTIDE SEQUENCE [LARGE SCALE GENOMIC DNA]</scope>
    <source>
        <strain evidence="3">W35</strain>
    </source>
</reference>
<dbReference type="InterPro" id="IPR047881">
    <property type="entry name" value="LktA_repeat"/>
</dbReference>
<evidence type="ECO:0000313" key="2">
    <source>
        <dbReference type="EMBL" id="GCL65355.1"/>
    </source>
</evidence>
<evidence type="ECO:0000256" key="1">
    <source>
        <dbReference type="SAM" id="MobiDB-lite"/>
    </source>
</evidence>